<accession>A0ACC1JNV7</accession>
<comment type="caution">
    <text evidence="1">The sequence shown here is derived from an EMBL/GenBank/DDBJ whole genome shotgun (WGS) entry which is preliminary data.</text>
</comment>
<gene>
    <name evidence="1" type="ORF">IWQ57_005240</name>
</gene>
<evidence type="ECO:0000313" key="1">
    <source>
        <dbReference type="EMBL" id="KAJ2764243.1"/>
    </source>
</evidence>
<sequence>MAKIRTLFLAAAALLLALTLVAAAPVDVAPKQSRRDYNQVGTAYSYKPGPLGVVTQKVAKLVYTQVPGLSKAPAQPSSYTSSPPAYSNDWKSQMLQHLNSIRAEVGKGPVTLNQNLNALAQDHSQYQASVNTMTHSDPGGSLGSRCSQYGIDWSGVAENVAYNYPDVASVMQGWKTSPGHYANMIGNYNSVGFGVSSNYWTQDFANI</sequence>
<reference evidence="1" key="1">
    <citation type="submission" date="2022-07" db="EMBL/GenBank/DDBJ databases">
        <title>Phylogenomic reconstructions and comparative analyses of Kickxellomycotina fungi.</title>
        <authorList>
            <person name="Reynolds N.K."/>
            <person name="Stajich J.E."/>
            <person name="Barry K."/>
            <person name="Grigoriev I.V."/>
            <person name="Crous P."/>
            <person name="Smith M.E."/>
        </authorList>
    </citation>
    <scope>NUCLEOTIDE SEQUENCE</scope>
    <source>
        <strain evidence="1">CBS 109366</strain>
    </source>
</reference>
<keyword evidence="2" id="KW-1185">Reference proteome</keyword>
<protein>
    <submittedName>
        <fullName evidence="1">Uncharacterized protein</fullName>
    </submittedName>
</protein>
<name>A0ACC1JNV7_9FUNG</name>
<organism evidence="1 2">
    <name type="scientific">Coemansia nantahalensis</name>
    <dbReference type="NCBI Taxonomy" id="2789366"/>
    <lineage>
        <taxon>Eukaryota</taxon>
        <taxon>Fungi</taxon>
        <taxon>Fungi incertae sedis</taxon>
        <taxon>Zoopagomycota</taxon>
        <taxon>Kickxellomycotina</taxon>
        <taxon>Kickxellomycetes</taxon>
        <taxon>Kickxellales</taxon>
        <taxon>Kickxellaceae</taxon>
        <taxon>Coemansia</taxon>
    </lineage>
</organism>
<dbReference type="Proteomes" id="UP001140234">
    <property type="component" value="Unassembled WGS sequence"/>
</dbReference>
<evidence type="ECO:0000313" key="2">
    <source>
        <dbReference type="Proteomes" id="UP001140234"/>
    </source>
</evidence>
<dbReference type="EMBL" id="JANBUJ010002422">
    <property type="protein sequence ID" value="KAJ2764243.1"/>
    <property type="molecule type" value="Genomic_DNA"/>
</dbReference>
<proteinExistence type="predicted"/>